<organism evidence="2 3">
    <name type="scientific">Coniophora puteana (strain RWD-64-598)</name>
    <name type="common">Brown rot fungus</name>
    <dbReference type="NCBI Taxonomy" id="741705"/>
    <lineage>
        <taxon>Eukaryota</taxon>
        <taxon>Fungi</taxon>
        <taxon>Dikarya</taxon>
        <taxon>Basidiomycota</taxon>
        <taxon>Agaricomycotina</taxon>
        <taxon>Agaricomycetes</taxon>
        <taxon>Agaricomycetidae</taxon>
        <taxon>Boletales</taxon>
        <taxon>Coniophorineae</taxon>
        <taxon>Coniophoraceae</taxon>
        <taxon>Coniophora</taxon>
    </lineage>
</organism>
<feature type="compositionally biased region" description="Low complexity" evidence="1">
    <location>
        <begin position="84"/>
        <end position="131"/>
    </location>
</feature>
<proteinExistence type="predicted"/>
<accession>A0A5M3M8G7</accession>
<dbReference type="Proteomes" id="UP000053558">
    <property type="component" value="Unassembled WGS sequence"/>
</dbReference>
<feature type="compositionally biased region" description="Low complexity" evidence="1">
    <location>
        <begin position="360"/>
        <end position="381"/>
    </location>
</feature>
<protein>
    <submittedName>
        <fullName evidence="2">Uncharacterized protein</fullName>
    </submittedName>
</protein>
<dbReference type="RefSeq" id="XP_007774240.1">
    <property type="nucleotide sequence ID" value="XM_007776050.1"/>
</dbReference>
<name>A0A5M3M8G7_CONPW</name>
<gene>
    <name evidence="2" type="ORF">CONPUDRAFT_85321</name>
</gene>
<dbReference type="EMBL" id="JH711588">
    <property type="protein sequence ID" value="EIW75528.1"/>
    <property type="molecule type" value="Genomic_DNA"/>
</dbReference>
<feature type="region of interest" description="Disordered" evidence="1">
    <location>
        <begin position="83"/>
        <end position="148"/>
    </location>
</feature>
<evidence type="ECO:0000313" key="2">
    <source>
        <dbReference type="EMBL" id="EIW75528.1"/>
    </source>
</evidence>
<dbReference type="KEGG" id="cput:CONPUDRAFT_85321"/>
<evidence type="ECO:0000256" key="1">
    <source>
        <dbReference type="SAM" id="MobiDB-lite"/>
    </source>
</evidence>
<sequence>MDLQDFLALIAASSAAPFAFDTMVALPSGLFAAGEHLYSRTNRIRDLIAEASEYHWNQKKTKKGGKSTVVTYFCAQLEGEQSKSRAATSAAARNTSPSTNANANSNSATVNSSSANGNGNGNPTNSPTVPSHDQPNQAGTGAEPTDRRSRARLVRYRCGGWLRITVLDGDDALVRVRLTHAQAHPRFPSTFRRPGGSSASSSATAAALGSASGSGSGSGSNSSGSMGASACLWPEAGGMMNGTNGVNGCAAGGMVNGSEGVGVGVGVGVGGGGGGAQVKPLFTTAPMMRRRTTSAVPAMPDSAQALQAVLDDPSALDAPSDLLVVNGMGPPPPPPLPQRVHSHPLPHPQGLLQPHPPHMPVSVPMAIPDVANAAASVPNSGSGSGSGSGSASSSPV</sequence>
<keyword evidence="3" id="KW-1185">Reference proteome</keyword>
<dbReference type="AlphaFoldDB" id="A0A5M3M8G7"/>
<reference evidence="3" key="1">
    <citation type="journal article" date="2012" name="Science">
        <title>The Paleozoic origin of enzymatic lignin decomposition reconstructed from 31 fungal genomes.</title>
        <authorList>
            <person name="Floudas D."/>
            <person name="Binder M."/>
            <person name="Riley R."/>
            <person name="Barry K."/>
            <person name="Blanchette R.A."/>
            <person name="Henrissat B."/>
            <person name="Martinez A.T."/>
            <person name="Otillar R."/>
            <person name="Spatafora J.W."/>
            <person name="Yadav J.S."/>
            <person name="Aerts A."/>
            <person name="Benoit I."/>
            <person name="Boyd A."/>
            <person name="Carlson A."/>
            <person name="Copeland A."/>
            <person name="Coutinho P.M."/>
            <person name="de Vries R.P."/>
            <person name="Ferreira P."/>
            <person name="Findley K."/>
            <person name="Foster B."/>
            <person name="Gaskell J."/>
            <person name="Glotzer D."/>
            <person name="Gorecki P."/>
            <person name="Heitman J."/>
            <person name="Hesse C."/>
            <person name="Hori C."/>
            <person name="Igarashi K."/>
            <person name="Jurgens J.A."/>
            <person name="Kallen N."/>
            <person name="Kersten P."/>
            <person name="Kohler A."/>
            <person name="Kuees U."/>
            <person name="Kumar T.K.A."/>
            <person name="Kuo A."/>
            <person name="LaButti K."/>
            <person name="Larrondo L.F."/>
            <person name="Lindquist E."/>
            <person name="Ling A."/>
            <person name="Lombard V."/>
            <person name="Lucas S."/>
            <person name="Lundell T."/>
            <person name="Martin R."/>
            <person name="McLaughlin D.J."/>
            <person name="Morgenstern I."/>
            <person name="Morin E."/>
            <person name="Murat C."/>
            <person name="Nagy L.G."/>
            <person name="Nolan M."/>
            <person name="Ohm R.A."/>
            <person name="Patyshakuliyeva A."/>
            <person name="Rokas A."/>
            <person name="Ruiz-Duenas F.J."/>
            <person name="Sabat G."/>
            <person name="Salamov A."/>
            <person name="Samejima M."/>
            <person name="Schmutz J."/>
            <person name="Slot J.C."/>
            <person name="St John F."/>
            <person name="Stenlid J."/>
            <person name="Sun H."/>
            <person name="Sun S."/>
            <person name="Syed K."/>
            <person name="Tsang A."/>
            <person name="Wiebenga A."/>
            <person name="Young D."/>
            <person name="Pisabarro A."/>
            <person name="Eastwood D.C."/>
            <person name="Martin F."/>
            <person name="Cullen D."/>
            <person name="Grigoriev I.V."/>
            <person name="Hibbett D.S."/>
        </authorList>
    </citation>
    <scope>NUCLEOTIDE SEQUENCE [LARGE SCALE GENOMIC DNA]</scope>
    <source>
        <strain evidence="3">RWD-64-598 SS2</strain>
    </source>
</reference>
<comment type="caution">
    <text evidence="2">The sequence shown here is derived from an EMBL/GenBank/DDBJ whole genome shotgun (WGS) entry which is preliminary data.</text>
</comment>
<feature type="compositionally biased region" description="Low complexity" evidence="1">
    <location>
        <begin position="195"/>
        <end position="211"/>
    </location>
</feature>
<feature type="non-terminal residue" evidence="2">
    <location>
        <position position="396"/>
    </location>
</feature>
<dbReference type="GeneID" id="19210929"/>
<feature type="region of interest" description="Disordered" evidence="1">
    <location>
        <begin position="186"/>
        <end position="227"/>
    </location>
</feature>
<evidence type="ECO:0000313" key="3">
    <source>
        <dbReference type="Proteomes" id="UP000053558"/>
    </source>
</evidence>
<feature type="region of interest" description="Disordered" evidence="1">
    <location>
        <begin position="328"/>
        <end position="396"/>
    </location>
</feature>
<dbReference type="OrthoDB" id="2437251at2759"/>